<dbReference type="Pfam" id="PF03049">
    <property type="entry name" value="Herpes_UL79"/>
    <property type="match status" value="1"/>
</dbReference>
<protein>
    <submittedName>
        <fullName evidence="2">Protein UL79</fullName>
    </submittedName>
</protein>
<comment type="similarity">
    <text evidence="1">Belongs to the herpesviridae UL79 family.</text>
</comment>
<dbReference type="EMBL" id="PP756678">
    <property type="protein sequence ID" value="XAO37117.1"/>
    <property type="molecule type" value="Genomic_DNA"/>
</dbReference>
<proteinExistence type="inferred from homology"/>
<reference evidence="2" key="1">
    <citation type="submission" date="2024-05" db="EMBL/GenBank/DDBJ databases">
        <title>Fine-tuning the evolutionary stability and environmental longevity of recombinant transmissible vaccines.</title>
        <authorList>
            <person name="Chan B."/>
            <person name="Nuismer S.L."/>
            <person name="Nichols J."/>
            <person name="Davison A.J."/>
            <person name="Alqirbi H."/>
            <person name="Jarvis M.A."/>
            <person name="Redwood A.J."/>
        </authorList>
    </citation>
    <scope>NUCLEOTIDE SEQUENCE</scope>
    <source>
        <strain evidence="2">K181</strain>
    </source>
</reference>
<dbReference type="EMBL" id="PP756681">
    <property type="protein sequence ID" value="XAO37537.1"/>
    <property type="molecule type" value="Genomic_DNA"/>
</dbReference>
<dbReference type="EMBL" id="PP756680">
    <property type="protein sequence ID" value="XAO37397.1"/>
    <property type="molecule type" value="Genomic_DNA"/>
</dbReference>
<accession>A0AAU6W8Y3</accession>
<evidence type="ECO:0000256" key="1">
    <source>
        <dbReference type="ARBA" id="ARBA00005714"/>
    </source>
</evidence>
<evidence type="ECO:0000313" key="2">
    <source>
        <dbReference type="EMBL" id="XAO37117.1"/>
    </source>
</evidence>
<gene>
    <name evidence="2" type="primary">M79</name>
</gene>
<dbReference type="InterPro" id="IPR004290">
    <property type="entry name" value="Herpes_UL79"/>
</dbReference>
<sequence>MVKTIRVGRFLHLSDDNHLILHITTKLLSGQPLSSMRLEELKIIRLACLLTLGRGIELLILRETVANNGVSDNTILNRKISPEFWRKMYEAMRAHVPTETLHRAFSERSAAALSVEMTGSRACRALVSHLIRTETGLALSLPDELLSDGNIFFSLGTVYGHRLFRLLRFFNRHWGKEAHEPAIRTICQKVWFFYLIAWKKLTVSPEAFSVQRSDHELGIFSFLIQDYLTFTGTLRRSTPPMDKKEEGVIADLLSGALE</sequence>
<organism evidence="2">
    <name type="scientific">Muromegalovirus muridbeta1</name>
    <dbReference type="NCBI Taxonomy" id="3050323"/>
    <lineage>
        <taxon>Viruses</taxon>
        <taxon>Duplodnaviria</taxon>
        <taxon>Heunggongvirae</taxon>
        <taxon>Peploviricota</taxon>
        <taxon>Herviviricetes</taxon>
        <taxon>Herpesvirales</taxon>
        <taxon>Orthoherpesviridae</taxon>
        <taxon>Betaherpesvirinae</taxon>
        <taxon>Muromegalovirus</taxon>
    </lineage>
</organism>
<name>A0AAU6W8Y3_9BETA</name>
<dbReference type="EMBL" id="PP756679">
    <property type="protein sequence ID" value="XAO37257.1"/>
    <property type="molecule type" value="Genomic_DNA"/>
</dbReference>